<keyword evidence="1" id="KW-0812">Transmembrane</keyword>
<feature type="transmembrane region" description="Helical" evidence="1">
    <location>
        <begin position="106"/>
        <end position="122"/>
    </location>
</feature>
<dbReference type="PATRIC" id="fig|525309.8.peg.1124"/>
<reference evidence="2 4" key="1">
    <citation type="submission" date="2009-09" db="EMBL/GenBank/DDBJ databases">
        <authorList>
            <person name="Qin X."/>
            <person name="Bachman B."/>
            <person name="Battles P."/>
            <person name="Bell A."/>
            <person name="Bess C."/>
            <person name="Bickham C."/>
            <person name="Chaboub L."/>
            <person name="Chen D."/>
            <person name="Coyle M."/>
            <person name="Deiros D.R."/>
            <person name="Dinh H."/>
            <person name="Forbes L."/>
            <person name="Fowler G."/>
            <person name="Francisco L."/>
            <person name="Fu Q."/>
            <person name="Gubbala S."/>
            <person name="Hale W."/>
            <person name="Han Y."/>
            <person name="Hemphill L."/>
            <person name="Highlander S.K."/>
            <person name="Hirani K."/>
            <person name="Hogues M."/>
            <person name="Jackson L."/>
            <person name="Jakkamsetti A."/>
            <person name="Javaid M."/>
            <person name="Jiang H."/>
            <person name="Korchina V."/>
            <person name="Kovar C."/>
            <person name="Lara F."/>
            <person name="Lee S."/>
            <person name="Mata R."/>
            <person name="Mathew T."/>
            <person name="Moen C."/>
            <person name="Morales K."/>
            <person name="Munidasa M."/>
            <person name="Nazareth L."/>
            <person name="Ngo R."/>
            <person name="Nguyen L."/>
            <person name="Okwuonu G."/>
            <person name="Ongeri F."/>
            <person name="Patil S."/>
            <person name="Petrosino J."/>
            <person name="Pham C."/>
            <person name="Pham P."/>
            <person name="Pu L.-L."/>
            <person name="Puazo M."/>
            <person name="Raj R."/>
            <person name="Reid J."/>
            <person name="Rouhana J."/>
            <person name="Saada N."/>
            <person name="Shang Y."/>
            <person name="Simmons D."/>
            <person name="Thornton R."/>
            <person name="Warren J."/>
            <person name="Weissenberger G."/>
            <person name="Zhang J."/>
            <person name="Zhang L."/>
            <person name="Zhou C."/>
            <person name="Zhu D."/>
            <person name="Muzny D."/>
            <person name="Worley K."/>
            <person name="Gibbs R."/>
        </authorList>
    </citation>
    <scope>NUCLEOTIDE SEQUENCE [LARGE SCALE GENOMIC DNA]</scope>
    <source>
        <strain evidence="2 4">DSM 16041</strain>
    </source>
</reference>
<dbReference type="eggNOG" id="ENOG5030AJ5">
    <property type="taxonomic scope" value="Bacteria"/>
</dbReference>
<comment type="caution">
    <text evidence="2">The sequence shown here is derived from an EMBL/GenBank/DDBJ whole genome shotgun (WGS) entry which is preliminary data.</text>
</comment>
<dbReference type="Proteomes" id="UP000003675">
    <property type="component" value="Unassembled WGS sequence"/>
</dbReference>
<keyword evidence="1" id="KW-0472">Membrane</keyword>
<accession>C8P815</accession>
<keyword evidence="5" id="KW-1185">Reference proteome</keyword>
<dbReference type="EMBL" id="ACLL01000040">
    <property type="protein sequence ID" value="EEW53373.1"/>
    <property type="molecule type" value="Genomic_DNA"/>
</dbReference>
<dbReference type="HOGENOM" id="CLU_172478_0_0_9"/>
<organism evidence="2 4">
    <name type="scientific">Limosilactobacillus antri DSM 16041</name>
    <dbReference type="NCBI Taxonomy" id="525309"/>
    <lineage>
        <taxon>Bacteria</taxon>
        <taxon>Bacillati</taxon>
        <taxon>Bacillota</taxon>
        <taxon>Bacilli</taxon>
        <taxon>Lactobacillales</taxon>
        <taxon>Lactobacillaceae</taxon>
        <taxon>Limosilactobacillus</taxon>
    </lineage>
</organism>
<evidence type="ECO:0000313" key="2">
    <source>
        <dbReference type="EMBL" id="EEW53373.1"/>
    </source>
</evidence>
<evidence type="ECO:0000313" key="5">
    <source>
        <dbReference type="Proteomes" id="UP000051883"/>
    </source>
</evidence>
<keyword evidence="1" id="KW-1133">Transmembrane helix</keyword>
<reference evidence="3 5" key="2">
    <citation type="journal article" date="2015" name="Genome Announc.">
        <title>Expanding the biotechnology potential of lactobacilli through comparative genomics of 213 strains and associated genera.</title>
        <authorList>
            <person name="Sun Z."/>
            <person name="Harris H.M."/>
            <person name="McCann A."/>
            <person name="Guo C."/>
            <person name="Argimon S."/>
            <person name="Zhang W."/>
            <person name="Yang X."/>
            <person name="Jeffery I.B."/>
            <person name="Cooney J.C."/>
            <person name="Kagawa T.F."/>
            <person name="Liu W."/>
            <person name="Song Y."/>
            <person name="Salvetti E."/>
            <person name="Wrobel A."/>
            <person name="Rasinkangas P."/>
            <person name="Parkhill J."/>
            <person name="Rea M.C."/>
            <person name="O'Sullivan O."/>
            <person name="Ritari J."/>
            <person name="Douillard F.P."/>
            <person name="Paul Ross R."/>
            <person name="Yang R."/>
            <person name="Briner A.E."/>
            <person name="Felis G.E."/>
            <person name="de Vos W.M."/>
            <person name="Barrangou R."/>
            <person name="Klaenhammer T.R."/>
            <person name="Caufield P.W."/>
            <person name="Cui Y."/>
            <person name="Zhang H."/>
            <person name="O'Toole P.W."/>
        </authorList>
    </citation>
    <scope>NUCLEOTIDE SEQUENCE [LARGE SCALE GENOMIC DNA]</scope>
    <source>
        <strain evidence="3 5">DSM 16041</strain>
    </source>
</reference>
<dbReference type="STRING" id="525309.HMPREF0494_1459"/>
<protein>
    <submittedName>
        <fullName evidence="2">Uncharacterized protein</fullName>
    </submittedName>
</protein>
<feature type="transmembrane region" description="Helical" evidence="1">
    <location>
        <begin position="83"/>
        <end position="100"/>
    </location>
</feature>
<dbReference type="Proteomes" id="UP000051883">
    <property type="component" value="Unassembled WGS sequence"/>
</dbReference>
<sequence>MKELKNNLGVEYPRLQGVEKMNLTKKFNLYLWGTAIVFGALLPLITAKLPLTRAMWVGLVLMVINCCYSVWLGRYLYRQAGRWWTLLVFPGVFLIAAFLFLPRYTIYFAAAYLAIVYLSCSLRKQD</sequence>
<feature type="transmembrane region" description="Helical" evidence="1">
    <location>
        <begin position="53"/>
        <end position="71"/>
    </location>
</feature>
<proteinExistence type="predicted"/>
<dbReference type="AlphaFoldDB" id="C8P815"/>
<name>C8P815_9LACO</name>
<evidence type="ECO:0000256" key="1">
    <source>
        <dbReference type="SAM" id="Phobius"/>
    </source>
</evidence>
<feature type="transmembrane region" description="Helical" evidence="1">
    <location>
        <begin position="29"/>
        <end position="47"/>
    </location>
</feature>
<gene>
    <name evidence="3" type="ORF">FC31_GL001112</name>
    <name evidence="2" type="ORF">HMPREF0494_1459</name>
</gene>
<evidence type="ECO:0000313" key="3">
    <source>
        <dbReference type="EMBL" id="KRK56764.1"/>
    </source>
</evidence>
<dbReference type="EMBL" id="AZDK01000029">
    <property type="protein sequence ID" value="KRK56764.1"/>
    <property type="molecule type" value="Genomic_DNA"/>
</dbReference>
<evidence type="ECO:0000313" key="4">
    <source>
        <dbReference type="Proteomes" id="UP000003675"/>
    </source>
</evidence>